<accession>A0A8D7ZTF5</accession>
<evidence type="ECO:0000313" key="2">
    <source>
        <dbReference type="EMBL" id="CAG6444121.1"/>
    </source>
</evidence>
<organism evidence="2">
    <name type="scientific">Culex pipiens</name>
    <name type="common">House mosquito</name>
    <dbReference type="NCBI Taxonomy" id="7175"/>
    <lineage>
        <taxon>Eukaryota</taxon>
        <taxon>Metazoa</taxon>
        <taxon>Ecdysozoa</taxon>
        <taxon>Arthropoda</taxon>
        <taxon>Hexapoda</taxon>
        <taxon>Insecta</taxon>
        <taxon>Pterygota</taxon>
        <taxon>Neoptera</taxon>
        <taxon>Endopterygota</taxon>
        <taxon>Diptera</taxon>
        <taxon>Nematocera</taxon>
        <taxon>Culicoidea</taxon>
        <taxon>Culicidae</taxon>
        <taxon>Culicinae</taxon>
        <taxon>Culicini</taxon>
        <taxon>Culex</taxon>
        <taxon>Culex</taxon>
    </lineage>
</organism>
<dbReference type="EMBL" id="HBUE01002162">
    <property type="protein sequence ID" value="CAG6444121.1"/>
    <property type="molecule type" value="Transcribed_RNA"/>
</dbReference>
<sequence>MAASTSGTLRSSCRPIGPIRASRTTKPELRLAESASMSPSKRTPRQNPRFGRNSTPVVGSLAIRSTSTRTSWDGIRSVVSLCVSGLNIGMEFLTKSVLRKTQFIHVATSTMITNLS</sequence>
<evidence type="ECO:0000256" key="1">
    <source>
        <dbReference type="SAM" id="MobiDB-lite"/>
    </source>
</evidence>
<feature type="region of interest" description="Disordered" evidence="1">
    <location>
        <begin position="1"/>
        <end position="57"/>
    </location>
</feature>
<proteinExistence type="predicted"/>
<dbReference type="AlphaFoldDB" id="A0A8D7ZTF5"/>
<protein>
    <submittedName>
        <fullName evidence="2">(northern house mosquito) hypothetical protein</fullName>
    </submittedName>
</protein>
<feature type="compositionally biased region" description="Polar residues" evidence="1">
    <location>
        <begin position="1"/>
        <end position="11"/>
    </location>
</feature>
<reference evidence="2" key="1">
    <citation type="submission" date="2021-05" db="EMBL/GenBank/DDBJ databases">
        <authorList>
            <person name="Alioto T."/>
            <person name="Alioto T."/>
            <person name="Gomez Garrido J."/>
        </authorList>
    </citation>
    <scope>NUCLEOTIDE SEQUENCE</scope>
</reference>
<name>A0A8D7ZTF5_CULPI</name>